<dbReference type="OrthoDB" id="6515820at2759"/>
<proteinExistence type="predicted"/>
<dbReference type="AlphaFoldDB" id="A0A4Y2RXJ6"/>
<evidence type="ECO:0000313" key="3">
    <source>
        <dbReference type="Proteomes" id="UP000499080"/>
    </source>
</evidence>
<evidence type="ECO:0000313" key="2">
    <source>
        <dbReference type="EMBL" id="GBN79700.1"/>
    </source>
</evidence>
<feature type="compositionally biased region" description="Polar residues" evidence="1">
    <location>
        <begin position="82"/>
        <end position="92"/>
    </location>
</feature>
<name>A0A4Y2RXJ6_ARAVE</name>
<keyword evidence="3" id="KW-1185">Reference proteome</keyword>
<comment type="caution">
    <text evidence="2">The sequence shown here is derived from an EMBL/GenBank/DDBJ whole genome shotgun (WGS) entry which is preliminary data.</text>
</comment>
<dbReference type="EMBL" id="BGPR01018631">
    <property type="protein sequence ID" value="GBN79700.1"/>
    <property type="molecule type" value="Genomic_DNA"/>
</dbReference>
<reference evidence="2 3" key="1">
    <citation type="journal article" date="2019" name="Sci. Rep.">
        <title>Orb-weaving spider Araneus ventricosus genome elucidates the spidroin gene catalogue.</title>
        <authorList>
            <person name="Kono N."/>
            <person name="Nakamura H."/>
            <person name="Ohtoshi R."/>
            <person name="Moran D.A.P."/>
            <person name="Shinohara A."/>
            <person name="Yoshida Y."/>
            <person name="Fujiwara M."/>
            <person name="Mori M."/>
            <person name="Tomita M."/>
            <person name="Arakawa K."/>
        </authorList>
    </citation>
    <scope>NUCLEOTIDE SEQUENCE [LARGE SCALE GENOMIC DNA]</scope>
</reference>
<evidence type="ECO:0000256" key="1">
    <source>
        <dbReference type="SAM" id="MobiDB-lite"/>
    </source>
</evidence>
<sequence length="92" mass="10703">MSCTETYRNANVIQSSHRENYEHDLNADEKFGMETDISVRALRMTTEDTWSSSEIEKVQMEDPDIRSILQKKLKSAHRPSWQEISQESPATK</sequence>
<dbReference type="Proteomes" id="UP000499080">
    <property type="component" value="Unassembled WGS sequence"/>
</dbReference>
<accession>A0A4Y2RXJ6</accession>
<protein>
    <submittedName>
        <fullName evidence="2">Uncharacterized protein</fullName>
    </submittedName>
</protein>
<gene>
    <name evidence="2" type="ORF">AVEN_239393_1</name>
</gene>
<feature type="region of interest" description="Disordered" evidence="1">
    <location>
        <begin position="72"/>
        <end position="92"/>
    </location>
</feature>
<organism evidence="2 3">
    <name type="scientific">Araneus ventricosus</name>
    <name type="common">Orbweaver spider</name>
    <name type="synonym">Epeira ventricosa</name>
    <dbReference type="NCBI Taxonomy" id="182803"/>
    <lineage>
        <taxon>Eukaryota</taxon>
        <taxon>Metazoa</taxon>
        <taxon>Ecdysozoa</taxon>
        <taxon>Arthropoda</taxon>
        <taxon>Chelicerata</taxon>
        <taxon>Arachnida</taxon>
        <taxon>Araneae</taxon>
        <taxon>Araneomorphae</taxon>
        <taxon>Entelegynae</taxon>
        <taxon>Araneoidea</taxon>
        <taxon>Araneidae</taxon>
        <taxon>Araneus</taxon>
    </lineage>
</organism>